<keyword evidence="3" id="KW-0812">Transmembrane</keyword>
<dbReference type="AlphaFoldDB" id="A0A1H1L8N2"/>
<dbReference type="STRING" id="1250231.SAMN04488552_0626"/>
<keyword evidence="8" id="KW-1185">Reference proteome</keyword>
<accession>A0A1H1L8N2</accession>
<evidence type="ECO:0000256" key="2">
    <source>
        <dbReference type="ARBA" id="ARBA00022475"/>
    </source>
</evidence>
<feature type="domain" description="Phosphatidylglycerol lysyltransferase C-terminal" evidence="6">
    <location>
        <begin position="17"/>
        <end position="293"/>
    </location>
</feature>
<keyword evidence="2" id="KW-1003">Cell membrane</keyword>
<evidence type="ECO:0000313" key="7">
    <source>
        <dbReference type="EMBL" id="SDR70777.1"/>
    </source>
</evidence>
<gene>
    <name evidence="7" type="ORF">SAMN04488552_0626</name>
</gene>
<dbReference type="InterPro" id="IPR051211">
    <property type="entry name" value="PG_lysyltransferase"/>
</dbReference>
<evidence type="ECO:0000256" key="3">
    <source>
        <dbReference type="ARBA" id="ARBA00022692"/>
    </source>
</evidence>
<dbReference type="InterPro" id="IPR024320">
    <property type="entry name" value="LPG_synthase_C"/>
</dbReference>
<comment type="subcellular location">
    <subcellularLocation>
        <location evidence="1">Cell membrane</location>
        <topology evidence="1">Multi-pass membrane protein</topology>
    </subcellularLocation>
</comment>
<organism evidence="7 8">
    <name type="scientific">Christiangramia echinicola</name>
    <dbReference type="NCBI Taxonomy" id="279359"/>
    <lineage>
        <taxon>Bacteria</taxon>
        <taxon>Pseudomonadati</taxon>
        <taxon>Bacteroidota</taxon>
        <taxon>Flavobacteriia</taxon>
        <taxon>Flavobacteriales</taxon>
        <taxon>Flavobacteriaceae</taxon>
        <taxon>Christiangramia</taxon>
    </lineage>
</organism>
<evidence type="ECO:0000259" key="6">
    <source>
        <dbReference type="Pfam" id="PF09924"/>
    </source>
</evidence>
<proteinExistence type="predicted"/>
<dbReference type="GO" id="GO:0055091">
    <property type="term" value="P:phospholipid homeostasis"/>
    <property type="evidence" value="ECO:0007669"/>
    <property type="project" value="TreeGrafter"/>
</dbReference>
<dbReference type="Pfam" id="PF09924">
    <property type="entry name" value="LPG_synthase_C"/>
    <property type="match status" value="1"/>
</dbReference>
<dbReference type="PANTHER" id="PTHR34697">
    <property type="entry name" value="PHOSPHATIDYLGLYCEROL LYSYLTRANSFERASE"/>
    <property type="match status" value="1"/>
</dbReference>
<evidence type="ECO:0000256" key="4">
    <source>
        <dbReference type="ARBA" id="ARBA00022989"/>
    </source>
</evidence>
<dbReference type="GO" id="GO:0005886">
    <property type="term" value="C:plasma membrane"/>
    <property type="evidence" value="ECO:0007669"/>
    <property type="project" value="UniProtKB-SubCell"/>
</dbReference>
<dbReference type="GO" id="GO:0016755">
    <property type="term" value="F:aminoacyltransferase activity"/>
    <property type="evidence" value="ECO:0007669"/>
    <property type="project" value="TreeGrafter"/>
</dbReference>
<dbReference type="Gene3D" id="3.40.630.30">
    <property type="match status" value="1"/>
</dbReference>
<dbReference type="InterPro" id="IPR016181">
    <property type="entry name" value="Acyl_CoA_acyltransferase"/>
</dbReference>
<keyword evidence="4" id="KW-1133">Transmembrane helix</keyword>
<protein>
    <submittedName>
        <fullName evidence="7">Uncharacterized conserved protein</fullName>
    </submittedName>
</protein>
<dbReference type="RefSeq" id="WP_089661255.1">
    <property type="nucleotide sequence ID" value="NZ_LT629745.1"/>
</dbReference>
<sequence length="331" mass="38513">MALTHLQIFENYIKPYSKGSCMHYSILQPEMRYFQHEYGLVSYIKKHGCHFVLADPIYRSQDREFQVKLIADFLNQYKRVSFVQVSRKFAELLHEEFNFYSTQIGNERLIDLQQWKISGKRKQVIRTACNQAAKQGIEIIENPLEDNFDSISAKWLSTRQVKEREIKFLVRTYPYFEKDARTFCAYSAEGNLLAYIIFSPIFENGKCAGYVPDISRSSPKFKQGIYYAIMVEAIKQFKNEGLSYINLGLSPLIITEDAESYESEKLRSVFKFIRKYAGTLYNYNGINYTKSRFIHDSAQSNDGTTTPTFLCHKSSLPLFKITAIFRAANVI</sequence>
<dbReference type="Proteomes" id="UP000198858">
    <property type="component" value="Chromosome I"/>
</dbReference>
<dbReference type="PANTHER" id="PTHR34697:SF2">
    <property type="entry name" value="PHOSPHATIDYLGLYCEROL LYSYLTRANSFERASE"/>
    <property type="match status" value="1"/>
</dbReference>
<dbReference type="SUPFAM" id="SSF55729">
    <property type="entry name" value="Acyl-CoA N-acyltransferases (Nat)"/>
    <property type="match status" value="1"/>
</dbReference>
<keyword evidence="5" id="KW-0472">Membrane</keyword>
<evidence type="ECO:0000256" key="5">
    <source>
        <dbReference type="ARBA" id="ARBA00023136"/>
    </source>
</evidence>
<evidence type="ECO:0000313" key="8">
    <source>
        <dbReference type="Proteomes" id="UP000198858"/>
    </source>
</evidence>
<evidence type="ECO:0000256" key="1">
    <source>
        <dbReference type="ARBA" id="ARBA00004651"/>
    </source>
</evidence>
<reference evidence="7 8" key="1">
    <citation type="submission" date="2016-10" db="EMBL/GenBank/DDBJ databases">
        <authorList>
            <person name="Varghese N."/>
            <person name="Submissions S."/>
        </authorList>
    </citation>
    <scope>NUCLEOTIDE SEQUENCE [LARGE SCALE GENOMIC DNA]</scope>
    <source>
        <strain evidence="7 8">Mar_2010_102</strain>
    </source>
</reference>
<dbReference type="EMBL" id="LT629745">
    <property type="protein sequence ID" value="SDR70777.1"/>
    <property type="molecule type" value="Genomic_DNA"/>
</dbReference>
<name>A0A1H1L8N2_9FLAO</name>